<dbReference type="Gene3D" id="1.25.40.390">
    <property type="match status" value="1"/>
</dbReference>
<evidence type="ECO:0000313" key="10">
    <source>
        <dbReference type="Proteomes" id="UP000019402"/>
    </source>
</evidence>
<protein>
    <submittedName>
        <fullName evidence="9">SusD family protein</fullName>
    </submittedName>
</protein>
<dbReference type="STRING" id="869213.GCA_000517085_01444"/>
<dbReference type="AlphaFoldDB" id="W7YFF6"/>
<evidence type="ECO:0000259" key="8">
    <source>
        <dbReference type="Pfam" id="PF14322"/>
    </source>
</evidence>
<proteinExistence type="inferred from homology"/>
<accession>W7YFF6</accession>
<keyword evidence="10" id="KW-1185">Reference proteome</keyword>
<evidence type="ECO:0000256" key="4">
    <source>
        <dbReference type="ARBA" id="ARBA00023136"/>
    </source>
</evidence>
<dbReference type="SUPFAM" id="SSF48452">
    <property type="entry name" value="TPR-like"/>
    <property type="match status" value="1"/>
</dbReference>
<dbReference type="PROSITE" id="PS51257">
    <property type="entry name" value="PROKAR_LIPOPROTEIN"/>
    <property type="match status" value="1"/>
</dbReference>
<comment type="caution">
    <text evidence="9">The sequence shown here is derived from an EMBL/GenBank/DDBJ whole genome shotgun (WGS) entry which is preliminary data.</text>
</comment>
<evidence type="ECO:0000256" key="2">
    <source>
        <dbReference type="ARBA" id="ARBA00006275"/>
    </source>
</evidence>
<dbReference type="eggNOG" id="COG0561">
    <property type="taxonomic scope" value="Bacteria"/>
</dbReference>
<dbReference type="InterPro" id="IPR033985">
    <property type="entry name" value="SusD-like_N"/>
</dbReference>
<sequence>MNKYKILGLWMLLVFMSACSEDFLDIAPEDKITVDNYYNSDDQLLTGGAALYNRPWFAFNEKFILCLDVYAGNASGDYVDIAQFNKFAVFAANQFSTEGYQSLFSVVAYANNLLDIVENRAGQNISEEVKEWSRGEGLFMRSVAYYFLVRTFGPVPILEDIDQYGTDAVVYKNRVEDIYTLIERDLKEAAELLPMAWSETNAGRATKGAANGMLAEMYLTLGDYANAKLYADKVIESGKYSLMPNYYDNFQPKNGVSSDNNKESIFELQWVSPPQGEHWYYTNTHQAYLAAAGKLTGTGDGWATFIPCNDFIAAYEEGDLRRHPTIMEKGNFYPELVTKEGGYLVENSLTANYAGFRKYVVGSAEEWPSVNFMNTDVNTHILRYAEILLIRAEAILGTASSTTDATALADINAVRERAGLEALTEITLDDILHERRMELVIESGDRWFDLARINRNKAIDILSNTDRAYLADREDLRWGHKEEEDLLYRRKVISYCPFRRWKLISILCFWKRLLLMNSINN</sequence>
<dbReference type="Proteomes" id="UP000019402">
    <property type="component" value="Unassembled WGS sequence"/>
</dbReference>
<feature type="chain" id="PRO_5004904209" evidence="6">
    <location>
        <begin position="21"/>
        <end position="521"/>
    </location>
</feature>
<evidence type="ECO:0000256" key="6">
    <source>
        <dbReference type="SAM" id="SignalP"/>
    </source>
</evidence>
<evidence type="ECO:0000256" key="5">
    <source>
        <dbReference type="ARBA" id="ARBA00023237"/>
    </source>
</evidence>
<evidence type="ECO:0000256" key="3">
    <source>
        <dbReference type="ARBA" id="ARBA00022729"/>
    </source>
</evidence>
<dbReference type="CDD" id="cd08977">
    <property type="entry name" value="SusD"/>
    <property type="match status" value="1"/>
</dbReference>
<organism evidence="9 10">
    <name type="scientific">Saccharicrinis fermentans DSM 9555 = JCM 21142</name>
    <dbReference type="NCBI Taxonomy" id="869213"/>
    <lineage>
        <taxon>Bacteria</taxon>
        <taxon>Pseudomonadati</taxon>
        <taxon>Bacteroidota</taxon>
        <taxon>Bacteroidia</taxon>
        <taxon>Marinilabiliales</taxon>
        <taxon>Marinilabiliaceae</taxon>
        <taxon>Saccharicrinis</taxon>
    </lineage>
</organism>
<evidence type="ECO:0000259" key="7">
    <source>
        <dbReference type="Pfam" id="PF07980"/>
    </source>
</evidence>
<dbReference type="OrthoDB" id="5694214at2"/>
<keyword evidence="4" id="KW-0472">Membrane</keyword>
<keyword evidence="3 6" id="KW-0732">Signal</keyword>
<feature type="domain" description="SusD-like N-terminal" evidence="8">
    <location>
        <begin position="22"/>
        <end position="219"/>
    </location>
</feature>
<keyword evidence="5" id="KW-0998">Cell outer membrane</keyword>
<gene>
    <name evidence="9" type="ORF">JCM21142_41836</name>
</gene>
<feature type="domain" description="RagB/SusD" evidence="7">
    <location>
        <begin position="262"/>
        <end position="454"/>
    </location>
</feature>
<dbReference type="InterPro" id="IPR011990">
    <property type="entry name" value="TPR-like_helical_dom_sf"/>
</dbReference>
<comment type="subcellular location">
    <subcellularLocation>
        <location evidence="1">Cell outer membrane</location>
    </subcellularLocation>
</comment>
<dbReference type="Pfam" id="PF14322">
    <property type="entry name" value="SusD-like_3"/>
    <property type="match status" value="1"/>
</dbReference>
<dbReference type="EMBL" id="BAMD01000019">
    <property type="protein sequence ID" value="GAF03171.1"/>
    <property type="molecule type" value="Genomic_DNA"/>
</dbReference>
<evidence type="ECO:0000256" key="1">
    <source>
        <dbReference type="ARBA" id="ARBA00004442"/>
    </source>
</evidence>
<evidence type="ECO:0000313" key="9">
    <source>
        <dbReference type="EMBL" id="GAF03171.1"/>
    </source>
</evidence>
<reference evidence="9 10" key="1">
    <citation type="journal article" date="2014" name="Genome Announc.">
        <title>Draft Genome Sequence of Cytophaga fermentans JCM 21142T, a Facultative Anaerobe Isolated from Marine Mud.</title>
        <authorList>
            <person name="Starns D."/>
            <person name="Oshima K."/>
            <person name="Suda W."/>
            <person name="Iino T."/>
            <person name="Yuki M."/>
            <person name="Inoue J."/>
            <person name="Kitamura K."/>
            <person name="Iida T."/>
            <person name="Darby A."/>
            <person name="Hattori M."/>
            <person name="Ohkuma M."/>
        </authorList>
    </citation>
    <scope>NUCLEOTIDE SEQUENCE [LARGE SCALE GENOMIC DNA]</scope>
    <source>
        <strain evidence="9 10">JCM 21142</strain>
    </source>
</reference>
<dbReference type="Pfam" id="PF07980">
    <property type="entry name" value="SusD_RagB"/>
    <property type="match status" value="1"/>
</dbReference>
<feature type="signal peptide" evidence="6">
    <location>
        <begin position="1"/>
        <end position="20"/>
    </location>
</feature>
<dbReference type="InterPro" id="IPR012944">
    <property type="entry name" value="SusD_RagB_dom"/>
</dbReference>
<dbReference type="GO" id="GO:0009279">
    <property type="term" value="C:cell outer membrane"/>
    <property type="evidence" value="ECO:0007669"/>
    <property type="project" value="UniProtKB-SubCell"/>
</dbReference>
<comment type="similarity">
    <text evidence="2">Belongs to the SusD family.</text>
</comment>
<name>W7YFF6_9BACT</name>
<dbReference type="RefSeq" id="WP_081785521.1">
    <property type="nucleotide sequence ID" value="NZ_BAMD01000019.1"/>
</dbReference>